<dbReference type="PANTHER" id="PTHR21593:SF36">
    <property type="entry name" value="DUF148 DOMAIN-CONTAINING PROTEIN-RELATED"/>
    <property type="match status" value="1"/>
</dbReference>
<keyword evidence="4" id="KW-1185">Reference proteome</keyword>
<dbReference type="STRING" id="51028.A0A0N4V8S3"/>
<protein>
    <submittedName>
        <fullName evidence="5">DUF148 domain-containing protein</fullName>
    </submittedName>
</protein>
<dbReference type="Pfam" id="PF02520">
    <property type="entry name" value="ANIS5_cation-bd"/>
    <property type="match status" value="1"/>
</dbReference>
<dbReference type="AlphaFoldDB" id="A0A0N4V8S3"/>
<dbReference type="WBParaSite" id="EVEC_0000678801-mRNA-1">
    <property type="protein sequence ID" value="EVEC_0000678801-mRNA-1"/>
    <property type="gene ID" value="EVEC_0000678801"/>
</dbReference>
<evidence type="ECO:0000259" key="2">
    <source>
        <dbReference type="Pfam" id="PF02520"/>
    </source>
</evidence>
<dbReference type="Proteomes" id="UP000274131">
    <property type="component" value="Unassembled WGS sequence"/>
</dbReference>
<feature type="domain" description="SXP/RAL-2 family protein Ani s 5-like cation-binding" evidence="2">
    <location>
        <begin position="54"/>
        <end position="157"/>
    </location>
</feature>
<reference evidence="3 4" key="2">
    <citation type="submission" date="2018-10" db="EMBL/GenBank/DDBJ databases">
        <authorList>
            <consortium name="Pathogen Informatics"/>
        </authorList>
    </citation>
    <scope>NUCLEOTIDE SEQUENCE [LARGE SCALE GENOMIC DNA]</scope>
</reference>
<evidence type="ECO:0000313" key="5">
    <source>
        <dbReference type="WBParaSite" id="EVEC_0000678801-mRNA-1"/>
    </source>
</evidence>
<evidence type="ECO:0000256" key="1">
    <source>
        <dbReference type="SAM" id="SignalP"/>
    </source>
</evidence>
<dbReference type="EMBL" id="UXUI01008473">
    <property type="protein sequence ID" value="VDD91585.1"/>
    <property type="molecule type" value="Genomic_DNA"/>
</dbReference>
<sequence>MAKFLFFIVAVVAAATAERHFRFERLRANKLDRGYLPLVPSFFANVTEEDFKKAIKILSDRDLTKQQQYDKLNKLVVAQGTQFSEQFGKLKSDLNQFTAEVEQKTNEIIANVTTAIEQIIRIKSNMQITIKEEKSQVKSLLSTYPKYVGKIIKIVKEAAIKSAMISHPPSTVLQAKFFPVLAFY</sequence>
<evidence type="ECO:0000313" key="3">
    <source>
        <dbReference type="EMBL" id="VDD91585.1"/>
    </source>
</evidence>
<gene>
    <name evidence="3" type="ORF">EVEC_LOCUS6336</name>
</gene>
<keyword evidence="1" id="KW-0732">Signal</keyword>
<dbReference type="InterPro" id="IPR052823">
    <property type="entry name" value="SXP/RAL-2_related"/>
</dbReference>
<name>A0A0N4V8S3_ENTVE</name>
<proteinExistence type="predicted"/>
<feature type="signal peptide" evidence="1">
    <location>
        <begin position="1"/>
        <end position="17"/>
    </location>
</feature>
<feature type="chain" id="PRO_5043122742" evidence="1">
    <location>
        <begin position="18"/>
        <end position="184"/>
    </location>
</feature>
<accession>A0A0N4V8S3</accession>
<evidence type="ECO:0000313" key="4">
    <source>
        <dbReference type="Proteomes" id="UP000274131"/>
    </source>
</evidence>
<organism evidence="5">
    <name type="scientific">Enterobius vermicularis</name>
    <name type="common">Human pinworm</name>
    <dbReference type="NCBI Taxonomy" id="51028"/>
    <lineage>
        <taxon>Eukaryota</taxon>
        <taxon>Metazoa</taxon>
        <taxon>Ecdysozoa</taxon>
        <taxon>Nematoda</taxon>
        <taxon>Chromadorea</taxon>
        <taxon>Rhabditida</taxon>
        <taxon>Spirurina</taxon>
        <taxon>Oxyuridomorpha</taxon>
        <taxon>Oxyuroidea</taxon>
        <taxon>Oxyuridae</taxon>
        <taxon>Enterobius</taxon>
    </lineage>
</organism>
<dbReference type="InterPro" id="IPR003677">
    <property type="entry name" value="ANIS5_cation-bd"/>
</dbReference>
<reference evidence="5" key="1">
    <citation type="submission" date="2017-02" db="UniProtKB">
        <authorList>
            <consortium name="WormBaseParasite"/>
        </authorList>
    </citation>
    <scope>IDENTIFICATION</scope>
</reference>
<dbReference type="PANTHER" id="PTHR21593">
    <property type="entry name" value="PRION-LIKE- Q/N-RICH -DOMAIN-BEARING PROTEIN PROTEIN"/>
    <property type="match status" value="1"/>
</dbReference>